<reference evidence="2" key="1">
    <citation type="journal article" date="2002" name="Science">
        <title>The draft genome of Ciona intestinalis: insights into chordate and vertebrate origins.</title>
        <authorList>
            <person name="Dehal P."/>
            <person name="Satou Y."/>
            <person name="Campbell R.K."/>
            <person name="Chapman J."/>
            <person name="Degnan B."/>
            <person name="De Tomaso A."/>
            <person name="Davidson B."/>
            <person name="Di Gregorio A."/>
            <person name="Gelpke M."/>
            <person name="Goodstein D.M."/>
            <person name="Harafuji N."/>
            <person name="Hastings K.E."/>
            <person name="Ho I."/>
            <person name="Hotta K."/>
            <person name="Huang W."/>
            <person name="Kawashima T."/>
            <person name="Lemaire P."/>
            <person name="Martinez D."/>
            <person name="Meinertzhagen I.A."/>
            <person name="Necula S."/>
            <person name="Nonaka M."/>
            <person name="Putnam N."/>
            <person name="Rash S."/>
            <person name="Saiga H."/>
            <person name="Satake M."/>
            <person name="Terry A."/>
            <person name="Yamada L."/>
            <person name="Wang H.G."/>
            <person name="Awazu S."/>
            <person name="Azumi K."/>
            <person name="Boore J."/>
            <person name="Branno M."/>
            <person name="Chin-Bow S."/>
            <person name="DeSantis R."/>
            <person name="Doyle S."/>
            <person name="Francino P."/>
            <person name="Keys D.N."/>
            <person name="Haga S."/>
            <person name="Hayashi H."/>
            <person name="Hino K."/>
            <person name="Imai K.S."/>
            <person name="Inaba K."/>
            <person name="Kano S."/>
            <person name="Kobayashi K."/>
            <person name="Kobayashi M."/>
            <person name="Lee B.I."/>
            <person name="Makabe K.W."/>
            <person name="Manohar C."/>
            <person name="Matassi G."/>
            <person name="Medina M."/>
            <person name="Mochizuki Y."/>
            <person name="Mount S."/>
            <person name="Morishita T."/>
            <person name="Miura S."/>
            <person name="Nakayama A."/>
            <person name="Nishizaka S."/>
            <person name="Nomoto H."/>
            <person name="Ohta F."/>
            <person name="Oishi K."/>
            <person name="Rigoutsos I."/>
            <person name="Sano M."/>
            <person name="Sasaki A."/>
            <person name="Sasakura Y."/>
            <person name="Shoguchi E."/>
            <person name="Shin-i T."/>
            <person name="Spagnuolo A."/>
            <person name="Stainier D."/>
            <person name="Suzuki M.M."/>
            <person name="Tassy O."/>
            <person name="Takatori N."/>
            <person name="Tokuoka M."/>
            <person name="Yagi K."/>
            <person name="Yoshizaki F."/>
            <person name="Wada S."/>
            <person name="Zhang C."/>
            <person name="Hyatt P.D."/>
            <person name="Larimer F."/>
            <person name="Detter C."/>
            <person name="Doggett N."/>
            <person name="Glavina T."/>
            <person name="Hawkins T."/>
            <person name="Richardson P."/>
            <person name="Lucas S."/>
            <person name="Kohara Y."/>
            <person name="Levine M."/>
            <person name="Satoh N."/>
            <person name="Rokhsar D.S."/>
        </authorList>
    </citation>
    <scope>NUCLEOTIDE SEQUENCE [LARGE SCALE GENOMIC DNA]</scope>
</reference>
<evidence type="ECO:0000313" key="2">
    <source>
        <dbReference type="Proteomes" id="UP000008144"/>
    </source>
</evidence>
<dbReference type="InParanoid" id="F6V3Y5"/>
<dbReference type="AlphaFoldDB" id="F6V3Y5"/>
<accession>F6V3Y5</accession>
<proteinExistence type="predicted"/>
<reference evidence="1" key="2">
    <citation type="submission" date="2025-08" db="UniProtKB">
        <authorList>
            <consortium name="Ensembl"/>
        </authorList>
    </citation>
    <scope>IDENTIFICATION</scope>
</reference>
<dbReference type="GeneTree" id="ENSGT00950000182866"/>
<dbReference type="HOGENOM" id="CLU_872987_0_0_1"/>
<dbReference type="InterPro" id="IPR026845">
    <property type="entry name" value="NXPH/NXPE"/>
</dbReference>
<dbReference type="PANTHER" id="PTHR16165:SF5">
    <property type="entry name" value="NXPE FAMILY MEMBER 3"/>
    <property type="match status" value="1"/>
</dbReference>
<organism evidence="1 2">
    <name type="scientific">Ciona intestinalis</name>
    <name type="common">Transparent sea squirt</name>
    <name type="synonym">Ascidia intestinalis</name>
    <dbReference type="NCBI Taxonomy" id="7719"/>
    <lineage>
        <taxon>Eukaryota</taxon>
        <taxon>Metazoa</taxon>
        <taxon>Chordata</taxon>
        <taxon>Tunicata</taxon>
        <taxon>Ascidiacea</taxon>
        <taxon>Phlebobranchia</taxon>
        <taxon>Cionidae</taxon>
        <taxon>Ciona</taxon>
    </lineage>
</organism>
<dbReference type="Ensembl" id="ENSCINT00000024888.2">
    <property type="protein sequence ID" value="ENSCINP00000024642.2"/>
    <property type="gene ID" value="ENSCING00000013411.2"/>
</dbReference>
<dbReference type="Proteomes" id="UP000008144">
    <property type="component" value="Unassembled WGS sequence"/>
</dbReference>
<dbReference type="PANTHER" id="PTHR16165">
    <property type="entry name" value="NXPE FAMILY MEMBER"/>
    <property type="match status" value="1"/>
</dbReference>
<name>F6V3Y5_CIOIN</name>
<sequence length="319" mass="35375">MKVAMEMMSSRKYAIFICLTILGLFATYLISEKTNISTNFEPNKRQYLKIPFGSKIWRTFYPEVDALLRLIEDNKLKWPAPITKTTSANLTKLSVKNRAEGYIVGDTVVATIEAKNGLGERKQHGGDYFYCRLMSTSEEGDILNTGLACDIIDHGNGFYTASAPLLWPGNSTLFVDLVHSSEAVVALALESAASSAKDIHFVSTYPSGEEVDCNVGLKPNPSRPLCNLSHPEKGSSWFCYSDSAGNCPDVTYTETRYDNRVSFVGTTPLFDPATNFKVPIQMQGNVFQVKDSTYTSDILKNLPRCETESGVSERSFENK</sequence>
<dbReference type="Pfam" id="PF06312">
    <property type="entry name" value="Neurexophilin"/>
    <property type="match status" value="1"/>
</dbReference>
<evidence type="ECO:0000313" key="1">
    <source>
        <dbReference type="Ensembl" id="ENSCINP00000024642.2"/>
    </source>
</evidence>
<protein>
    <submittedName>
        <fullName evidence="1">Uncharacterized protein</fullName>
    </submittedName>
</protein>
<keyword evidence="2" id="KW-1185">Reference proteome</keyword>
<reference evidence="1" key="3">
    <citation type="submission" date="2025-09" db="UniProtKB">
        <authorList>
            <consortium name="Ensembl"/>
        </authorList>
    </citation>
    <scope>IDENTIFICATION</scope>
</reference>